<dbReference type="RefSeq" id="WP_307191379.1">
    <property type="nucleotide sequence ID" value="NZ_JAUSUN010000004.1"/>
</dbReference>
<evidence type="ECO:0000313" key="2">
    <source>
        <dbReference type="Proteomes" id="UP001242313"/>
    </source>
</evidence>
<evidence type="ECO:0000313" key="1">
    <source>
        <dbReference type="EMBL" id="MDQ0412830.1"/>
    </source>
</evidence>
<name>A0ABU0FSL9_9BACI</name>
<protein>
    <recommendedName>
        <fullName evidence="3">DUF4367 domain-containing protein</fullName>
    </recommendedName>
</protein>
<comment type="caution">
    <text evidence="1">The sequence shown here is derived from an EMBL/GenBank/DDBJ whole genome shotgun (WGS) entry which is preliminary data.</text>
</comment>
<gene>
    <name evidence="1" type="ORF">J2S25_001010</name>
</gene>
<proteinExistence type="predicted"/>
<keyword evidence="2" id="KW-1185">Reference proteome</keyword>
<accession>A0ABU0FSL9</accession>
<dbReference type="Proteomes" id="UP001242313">
    <property type="component" value="Unassembled WGS sequence"/>
</dbReference>
<evidence type="ECO:0008006" key="3">
    <source>
        <dbReference type="Google" id="ProtNLM"/>
    </source>
</evidence>
<reference evidence="1 2" key="1">
    <citation type="submission" date="2023-07" db="EMBL/GenBank/DDBJ databases">
        <title>Genomic Encyclopedia of Type Strains, Phase IV (KMG-IV): sequencing the most valuable type-strain genomes for metagenomic binning, comparative biology and taxonomic classification.</title>
        <authorList>
            <person name="Goeker M."/>
        </authorList>
    </citation>
    <scope>NUCLEOTIDE SEQUENCE [LARGE SCALE GENOMIC DNA]</scope>
    <source>
        <strain evidence="1 2">DSM 19598</strain>
    </source>
</reference>
<sequence length="173" mass="19852">MKKLSKTLFLLGFLFAILGSIAFAKDEIISKYEGLGYTSSKEAITKFENKYKHLIFADTKLIANAPFKITHNFGSYQLKDEFLTLEYLNVDSNSLFKVMVFPEKNAIPLSSQEQIGAFSDGSNYSYMQEDDFLIFRFSTSNYAYVLSTNHFVRESRLGIRYFTNLAESIKKSE</sequence>
<dbReference type="EMBL" id="JAUSUN010000004">
    <property type="protein sequence ID" value="MDQ0412830.1"/>
    <property type="molecule type" value="Genomic_DNA"/>
</dbReference>
<organism evidence="1 2">
    <name type="scientific">Mesobacillus stamsii</name>
    <dbReference type="NCBI Taxonomy" id="225347"/>
    <lineage>
        <taxon>Bacteria</taxon>
        <taxon>Bacillati</taxon>
        <taxon>Bacillota</taxon>
        <taxon>Bacilli</taxon>
        <taxon>Bacillales</taxon>
        <taxon>Bacillaceae</taxon>
        <taxon>Mesobacillus</taxon>
    </lineage>
</organism>